<evidence type="ECO:0000313" key="2">
    <source>
        <dbReference type="Proteomes" id="UP000034350"/>
    </source>
</evidence>
<proteinExistence type="predicted"/>
<dbReference type="EMBL" id="JPQZ01000005">
    <property type="protein sequence ID" value="KKO76235.1"/>
    <property type="molecule type" value="Genomic_DNA"/>
</dbReference>
<gene>
    <name evidence="1" type="ORF">AAJ76_500059981</name>
</gene>
<dbReference type="Proteomes" id="UP000034350">
    <property type="component" value="Unassembled WGS sequence"/>
</dbReference>
<keyword evidence="2" id="KW-1185">Reference proteome</keyword>
<evidence type="ECO:0000313" key="1">
    <source>
        <dbReference type="EMBL" id="KKO76235.1"/>
    </source>
</evidence>
<sequence length="74" mass="9139">MFVFLALSKVKRIYFFFNFLQFLIKVVWRKRIQSKKIGGRLFKYTLINHKTAYHCDSLQNRTELINIYLIRYML</sequence>
<reference evidence="1 2" key="1">
    <citation type="journal article" date="2015" name="Environ. Microbiol.">
        <title>Genome analyses suggest the presence of polyploidy and recent human-driven expansions in eight global populations of the honeybee pathogen Nosema ceranae.</title>
        <authorList>
            <person name="Pelin A."/>
            <person name="Selman M."/>
            <person name="Aris-Brosou S."/>
            <person name="Farinelli L."/>
            <person name="Corradi N."/>
        </authorList>
    </citation>
    <scope>NUCLEOTIDE SEQUENCE [LARGE SCALE GENOMIC DNA]</scope>
    <source>
        <strain evidence="1 2">PA08 1199</strain>
    </source>
</reference>
<dbReference type="VEuPathDB" id="MicrosporidiaDB:AAJ76_500059981"/>
<comment type="caution">
    <text evidence="1">The sequence shown here is derived from an EMBL/GenBank/DDBJ whole genome shotgun (WGS) entry which is preliminary data.</text>
</comment>
<name>A0A0F9WI13_9MICR</name>
<accession>A0A0F9WI13</accession>
<dbReference type="GeneID" id="36320814"/>
<dbReference type="AlphaFoldDB" id="A0A0F9WI13"/>
<organism evidence="1 2">
    <name type="scientific">Vairimorpha ceranae</name>
    <dbReference type="NCBI Taxonomy" id="40302"/>
    <lineage>
        <taxon>Eukaryota</taxon>
        <taxon>Fungi</taxon>
        <taxon>Fungi incertae sedis</taxon>
        <taxon>Microsporidia</taxon>
        <taxon>Nosematidae</taxon>
        <taxon>Vairimorpha</taxon>
    </lineage>
</organism>
<protein>
    <submittedName>
        <fullName evidence="1">Uncharacterized protein</fullName>
    </submittedName>
</protein>
<dbReference type="RefSeq" id="XP_024331977.1">
    <property type="nucleotide sequence ID" value="XM_024475867.1"/>
</dbReference>